<gene>
    <name evidence="3" type="primary">Cnig_chr_X.g26267</name>
    <name evidence="3" type="ORF">B9Z55_026267</name>
</gene>
<dbReference type="EMBL" id="PDUG01000006">
    <property type="protein sequence ID" value="PIC21435.1"/>
    <property type="molecule type" value="Genomic_DNA"/>
</dbReference>
<evidence type="ECO:0000259" key="2">
    <source>
        <dbReference type="Pfam" id="PF00339"/>
    </source>
</evidence>
<accession>A0A2G5T1Z6</accession>
<evidence type="ECO:0000313" key="3">
    <source>
        <dbReference type="EMBL" id="PIC21435.1"/>
    </source>
</evidence>
<dbReference type="STRING" id="1611254.A0A2G5T1Z6"/>
<reference evidence="4" key="1">
    <citation type="submission" date="2017-10" db="EMBL/GenBank/DDBJ databases">
        <title>Rapid genome shrinkage in a self-fertile nematode reveals novel sperm competition proteins.</title>
        <authorList>
            <person name="Yin D."/>
            <person name="Schwarz E.M."/>
            <person name="Thomas C.G."/>
            <person name="Felde R.L."/>
            <person name="Korf I.F."/>
            <person name="Cutter A.D."/>
            <person name="Schartner C.M."/>
            <person name="Ralston E.J."/>
            <person name="Meyer B.J."/>
            <person name="Haag E.S."/>
        </authorList>
    </citation>
    <scope>NUCLEOTIDE SEQUENCE [LARGE SCALE GENOMIC DNA]</scope>
    <source>
        <strain evidence="4">JU1422</strain>
    </source>
</reference>
<keyword evidence="4" id="KW-1185">Reference proteome</keyword>
<dbReference type="InterPro" id="IPR011021">
    <property type="entry name" value="Arrestin-like_N"/>
</dbReference>
<evidence type="ECO:0000313" key="4">
    <source>
        <dbReference type="Proteomes" id="UP000230233"/>
    </source>
</evidence>
<dbReference type="InterPro" id="IPR014752">
    <property type="entry name" value="Arrestin-like_C"/>
</dbReference>
<dbReference type="AlphaFoldDB" id="A0A2G5T1Z6"/>
<proteinExistence type="inferred from homology"/>
<comment type="caution">
    <text evidence="3">The sequence shown here is derived from an EMBL/GenBank/DDBJ whole genome shotgun (WGS) entry which is preliminary data.</text>
</comment>
<dbReference type="Gene3D" id="2.60.40.640">
    <property type="match status" value="1"/>
</dbReference>
<dbReference type="OrthoDB" id="2333384at2759"/>
<feature type="domain" description="Arrestin-like N-terminal" evidence="2">
    <location>
        <begin position="4"/>
        <end position="73"/>
    </location>
</feature>
<comment type="similarity">
    <text evidence="1">Belongs to the arrestin family.</text>
</comment>
<dbReference type="Proteomes" id="UP000230233">
    <property type="component" value="Chromosome X"/>
</dbReference>
<evidence type="ECO:0000256" key="1">
    <source>
        <dbReference type="ARBA" id="ARBA00005298"/>
    </source>
</evidence>
<protein>
    <recommendedName>
        <fullName evidence="2">Arrestin-like N-terminal domain-containing protein</fullName>
    </recommendedName>
</protein>
<organism evidence="3 4">
    <name type="scientific">Caenorhabditis nigoni</name>
    <dbReference type="NCBI Taxonomy" id="1611254"/>
    <lineage>
        <taxon>Eukaryota</taxon>
        <taxon>Metazoa</taxon>
        <taxon>Ecdysozoa</taxon>
        <taxon>Nematoda</taxon>
        <taxon>Chromadorea</taxon>
        <taxon>Rhabditida</taxon>
        <taxon>Rhabditina</taxon>
        <taxon>Rhabditomorpha</taxon>
        <taxon>Rhabditoidea</taxon>
        <taxon>Rhabditidae</taxon>
        <taxon>Peloderinae</taxon>
        <taxon>Caenorhabditis</taxon>
    </lineage>
</organism>
<dbReference type="InterPro" id="IPR014756">
    <property type="entry name" value="Ig_E-set"/>
</dbReference>
<dbReference type="Pfam" id="PF00339">
    <property type="entry name" value="Arrestin_N"/>
    <property type="match status" value="1"/>
</dbReference>
<sequence>MSLFTILLDHPKGYFPGQNVTGRVILNPKKEIDANVLKIRIQGGAHTKWEERISNKVHEYKSDLSYASEEKVAWFPKNGIVSSKKDF</sequence>
<dbReference type="SUPFAM" id="SSF81296">
    <property type="entry name" value="E set domains"/>
    <property type="match status" value="1"/>
</dbReference>
<name>A0A2G5T1Z6_9PELO</name>